<feature type="domain" description="DNA mimic protein DMP19 C-terminal" evidence="1">
    <location>
        <begin position="45"/>
        <end position="159"/>
    </location>
</feature>
<evidence type="ECO:0000259" key="1">
    <source>
        <dbReference type="Pfam" id="PF14300"/>
    </source>
</evidence>
<evidence type="ECO:0000313" key="3">
    <source>
        <dbReference type="Proteomes" id="UP000763088"/>
    </source>
</evidence>
<dbReference type="InterPro" id="IPR025402">
    <property type="entry name" value="DMP19_C"/>
</dbReference>
<reference evidence="2" key="1">
    <citation type="submission" date="2019-04" db="EMBL/GenBank/DDBJ databases">
        <title>Evolution of Biomass-Degrading Anaerobic Consortia Revealed by Metagenomics.</title>
        <authorList>
            <person name="Peng X."/>
        </authorList>
    </citation>
    <scope>NUCLEOTIDE SEQUENCE</scope>
    <source>
        <strain evidence="2">SIG141</strain>
    </source>
</reference>
<organism evidence="2 3">
    <name type="scientific">Xylanibacter ruminicola</name>
    <name type="common">Prevotella ruminicola</name>
    <dbReference type="NCBI Taxonomy" id="839"/>
    <lineage>
        <taxon>Bacteria</taxon>
        <taxon>Pseudomonadati</taxon>
        <taxon>Bacteroidota</taxon>
        <taxon>Bacteroidia</taxon>
        <taxon>Bacteroidales</taxon>
        <taxon>Prevotellaceae</taxon>
        <taxon>Xylanibacter</taxon>
    </lineage>
</organism>
<proteinExistence type="predicted"/>
<dbReference type="Pfam" id="PF14300">
    <property type="entry name" value="DMP19"/>
    <property type="match status" value="1"/>
</dbReference>
<dbReference type="Proteomes" id="UP000763088">
    <property type="component" value="Unassembled WGS sequence"/>
</dbReference>
<comment type="caution">
    <text evidence="2">The sequence shown here is derived from an EMBL/GenBank/DDBJ whole genome shotgun (WGS) entry which is preliminary data.</text>
</comment>
<protein>
    <submittedName>
        <fullName evidence="2">DUF4375 domain-containing protein</fullName>
    </submittedName>
</protein>
<evidence type="ECO:0000313" key="2">
    <source>
        <dbReference type="EMBL" id="MBE6265818.1"/>
    </source>
</evidence>
<gene>
    <name evidence="2" type="ORF">E7102_05000</name>
</gene>
<dbReference type="Gene3D" id="1.20.1420.60">
    <property type="match status" value="1"/>
</dbReference>
<name>A0A928GIC2_XYLRU</name>
<dbReference type="EMBL" id="SUYD01000005">
    <property type="protein sequence ID" value="MBE6265818.1"/>
    <property type="molecule type" value="Genomic_DNA"/>
</dbReference>
<sequence>MKEVIVKDQELQKAAMEGMDEFIDVFVKAIYDAIGGELTAENMQELNADQLTLLAWKILHDEVMDGGFVQLIYNGYGPFIFKNPLAKVLRLWDMRAPSKLIYDAHTLWLKYRDEIESEKSDEDFMAMFEQYPEFEDLDDQFIENEEEWTDDIAHYIDDHLESFAKIEE</sequence>
<accession>A0A928GIC2</accession>
<dbReference type="AlphaFoldDB" id="A0A928GIC2"/>